<gene>
    <name evidence="2" type="ORF">D7V94_11820</name>
</gene>
<name>A0A3A9ATE2_9FIRM</name>
<evidence type="ECO:0000313" key="3">
    <source>
        <dbReference type="Proteomes" id="UP000280696"/>
    </source>
</evidence>
<evidence type="ECO:0000313" key="2">
    <source>
        <dbReference type="EMBL" id="RKI90813.1"/>
    </source>
</evidence>
<organism evidence="2 3">
    <name type="scientific">Parablautia intestinalis</name>
    <dbReference type="NCBI Taxonomy" id="2320100"/>
    <lineage>
        <taxon>Bacteria</taxon>
        <taxon>Bacillati</taxon>
        <taxon>Bacillota</taxon>
        <taxon>Clostridia</taxon>
        <taxon>Lachnospirales</taxon>
        <taxon>Lachnospiraceae</taxon>
        <taxon>Parablautia</taxon>
    </lineage>
</organism>
<dbReference type="RefSeq" id="WP_120470009.1">
    <property type="nucleotide sequence ID" value="NZ_CATAJS010000014.1"/>
</dbReference>
<dbReference type="Proteomes" id="UP000280696">
    <property type="component" value="Unassembled WGS sequence"/>
</dbReference>
<feature type="transmembrane region" description="Helical" evidence="1">
    <location>
        <begin position="168"/>
        <end position="188"/>
    </location>
</feature>
<protein>
    <submittedName>
        <fullName evidence="2">Uncharacterized protein</fullName>
    </submittedName>
</protein>
<dbReference type="EMBL" id="RAYQ01000012">
    <property type="protein sequence ID" value="RKI90813.1"/>
    <property type="molecule type" value="Genomic_DNA"/>
</dbReference>
<comment type="caution">
    <text evidence="2">The sequence shown here is derived from an EMBL/GenBank/DDBJ whole genome shotgun (WGS) entry which is preliminary data.</text>
</comment>
<proteinExistence type="predicted"/>
<evidence type="ECO:0000256" key="1">
    <source>
        <dbReference type="SAM" id="Phobius"/>
    </source>
</evidence>
<keyword evidence="1" id="KW-0472">Membrane</keyword>
<keyword evidence="1" id="KW-1133">Transmembrane helix</keyword>
<accession>A0A3A9ATE2</accession>
<keyword evidence="1" id="KW-0812">Transmembrane</keyword>
<sequence length="215" mass="24955">MQLPAMVRQIGKINGDERVYLEDYVCTYLNELKREKEAFPLRVALFGHACRKENRKFYLIFGAASVIDELEDGRNEEQVRKEFFEEYELIGYVNIYGNKQKLPGQKDGYYIFYDKNEAMQNYLIFCYEKTRKHGNGTEDKGEKEGKEKTAEKMIHLHRKRSFFSIGDMIKRLIYGCCVIILAIAVSAINDYNKMYGFVEMTGRAAVLAESANAPD</sequence>
<reference evidence="2 3" key="1">
    <citation type="submission" date="2018-09" db="EMBL/GenBank/DDBJ databases">
        <title>Murine metabolic-syndrome-specific gut microbial biobank.</title>
        <authorList>
            <person name="Liu C."/>
        </authorList>
    </citation>
    <scope>NUCLEOTIDE SEQUENCE [LARGE SCALE GENOMIC DNA]</scope>
    <source>
        <strain evidence="2 3">0.1xD8-82</strain>
    </source>
</reference>
<dbReference type="OrthoDB" id="3292458at2"/>
<keyword evidence="3" id="KW-1185">Reference proteome</keyword>
<dbReference type="AlphaFoldDB" id="A0A3A9ATE2"/>